<proteinExistence type="predicted"/>
<dbReference type="GO" id="GO:0005524">
    <property type="term" value="F:ATP binding"/>
    <property type="evidence" value="ECO:0007669"/>
    <property type="project" value="UniProtKB-KW"/>
</dbReference>
<keyword evidence="7" id="KW-1185">Reference proteome</keyword>
<dbReference type="Gene3D" id="2.60.200.40">
    <property type="match status" value="1"/>
</dbReference>
<evidence type="ECO:0000256" key="3">
    <source>
        <dbReference type="ARBA" id="ARBA00022777"/>
    </source>
</evidence>
<keyword evidence="4" id="KW-0067">ATP-binding</keyword>
<evidence type="ECO:0000313" key="6">
    <source>
        <dbReference type="EMBL" id="OUY07888.1"/>
    </source>
</evidence>
<evidence type="ECO:0000259" key="5">
    <source>
        <dbReference type="PROSITE" id="PS50146"/>
    </source>
</evidence>
<dbReference type="InterPro" id="IPR016064">
    <property type="entry name" value="NAD/diacylglycerol_kinase_sf"/>
</dbReference>
<dbReference type="InterPro" id="IPR045540">
    <property type="entry name" value="YegS/DAGK_C"/>
</dbReference>
<dbReference type="PANTHER" id="PTHR12358:SF54">
    <property type="entry name" value="SPHINGOSINE KINASE RELATED PROTEIN"/>
    <property type="match status" value="1"/>
</dbReference>
<evidence type="ECO:0000256" key="4">
    <source>
        <dbReference type="ARBA" id="ARBA00022840"/>
    </source>
</evidence>
<protein>
    <submittedName>
        <fullName evidence="6">Diacylglycerol kinase</fullName>
    </submittedName>
</protein>
<dbReference type="SMART" id="SM00046">
    <property type="entry name" value="DAGKc"/>
    <property type="match status" value="1"/>
</dbReference>
<dbReference type="InterPro" id="IPR017438">
    <property type="entry name" value="ATP-NAD_kinase_N"/>
</dbReference>
<gene>
    <name evidence="6" type="ORF">CAP51_08085</name>
</gene>
<dbReference type="SUPFAM" id="SSF111331">
    <property type="entry name" value="NAD kinase/diacylglycerol kinase-like"/>
    <property type="match status" value="1"/>
</dbReference>
<dbReference type="Pfam" id="PF19279">
    <property type="entry name" value="YegS_C"/>
    <property type="match status" value="1"/>
</dbReference>
<reference evidence="6 7" key="1">
    <citation type="submission" date="2017-05" db="EMBL/GenBank/DDBJ databases">
        <title>Acinetobacter populi ANC 5415 (= PBJ7), whole genome shotgun sequencing project.</title>
        <authorList>
            <person name="Nemec A."/>
            <person name="Radolfova-Krizova L."/>
        </authorList>
    </citation>
    <scope>NUCLEOTIDE SEQUENCE [LARGE SCALE GENOMIC DNA]</scope>
    <source>
        <strain evidence="6 7">PBJ7</strain>
    </source>
</reference>
<dbReference type="PANTHER" id="PTHR12358">
    <property type="entry name" value="SPHINGOSINE KINASE"/>
    <property type="match status" value="1"/>
</dbReference>
<evidence type="ECO:0000256" key="1">
    <source>
        <dbReference type="ARBA" id="ARBA00022679"/>
    </source>
</evidence>
<dbReference type="InterPro" id="IPR001206">
    <property type="entry name" value="Diacylglycerol_kinase_cat_dom"/>
</dbReference>
<comment type="caution">
    <text evidence="6">The sequence shown here is derived from an EMBL/GenBank/DDBJ whole genome shotgun (WGS) entry which is preliminary data.</text>
</comment>
<accession>A0A1Z9Z097</accession>
<dbReference type="AlphaFoldDB" id="A0A1Z9Z097"/>
<keyword evidence="3 6" id="KW-0418">Kinase</keyword>
<dbReference type="PROSITE" id="PS50146">
    <property type="entry name" value="DAGK"/>
    <property type="match status" value="1"/>
</dbReference>
<dbReference type="Proteomes" id="UP000196536">
    <property type="component" value="Unassembled WGS sequence"/>
</dbReference>
<evidence type="ECO:0000256" key="2">
    <source>
        <dbReference type="ARBA" id="ARBA00022741"/>
    </source>
</evidence>
<dbReference type="EMBL" id="NEXX01000002">
    <property type="protein sequence ID" value="OUY07888.1"/>
    <property type="molecule type" value="Genomic_DNA"/>
</dbReference>
<dbReference type="RefSeq" id="WP_087620436.1">
    <property type="nucleotide sequence ID" value="NZ_NEXX01000002.1"/>
</dbReference>
<name>A0A1Z9Z097_9GAMM</name>
<dbReference type="OrthoDB" id="142078at2"/>
<evidence type="ECO:0000313" key="7">
    <source>
        <dbReference type="Proteomes" id="UP000196536"/>
    </source>
</evidence>
<dbReference type="Pfam" id="PF00781">
    <property type="entry name" value="DAGK_cat"/>
    <property type="match status" value="1"/>
</dbReference>
<organism evidence="6 7">
    <name type="scientific">Acinetobacter populi</name>
    <dbReference type="NCBI Taxonomy" id="1582270"/>
    <lineage>
        <taxon>Bacteria</taxon>
        <taxon>Pseudomonadati</taxon>
        <taxon>Pseudomonadota</taxon>
        <taxon>Gammaproteobacteria</taxon>
        <taxon>Moraxellales</taxon>
        <taxon>Moraxellaceae</taxon>
        <taxon>Acinetobacter</taxon>
    </lineage>
</organism>
<dbReference type="GO" id="GO:0016301">
    <property type="term" value="F:kinase activity"/>
    <property type="evidence" value="ECO:0007669"/>
    <property type="project" value="UniProtKB-KW"/>
</dbReference>
<feature type="domain" description="DAGKc" evidence="5">
    <location>
        <begin position="2"/>
        <end position="142"/>
    </location>
</feature>
<keyword evidence="1" id="KW-0808">Transferase</keyword>
<keyword evidence="2" id="KW-0547">Nucleotide-binding</keyword>
<dbReference type="Gene3D" id="3.40.50.10330">
    <property type="entry name" value="Probable inorganic polyphosphate/atp-NAD kinase, domain 1"/>
    <property type="match status" value="1"/>
</dbReference>
<dbReference type="InterPro" id="IPR050187">
    <property type="entry name" value="Lipid_Phosphate_FormReg"/>
</dbReference>
<sequence length="313" mass="34756">MHVGQPLSIIMNVRSGHHGQGHEMEMQLIAQTLEKTGFDVEIFFTTEDFPLQQCIRTAIARHQPFEIGKQGMVVAAGGDGTINAVAQALIHTQIELGILPLGTFNYVARALNIPIELPVAVQNLIEGKARPIHVGQVNQMIYLNNASIGLYPVIIENREYYNKKFGRFPLVAYLSGLGVLVKSHKHYNLQLKIDGQQYPLDTPMVFFGNNQLQLQDLRLKLAACAAQGKLAGVAIGEVSRWQLLQLMIKLLKGELEQAEDVYSFCADHVEISAKRPLMKVALDGEILQLRTPLKFSVLHDAIQVRVPHAITSL</sequence>